<evidence type="ECO:0000256" key="6">
    <source>
        <dbReference type="SAM" id="MobiDB-lite"/>
    </source>
</evidence>
<dbReference type="Proteomes" id="UP000566819">
    <property type="component" value="Unassembled WGS sequence"/>
</dbReference>
<accession>A0A8H4RMC0</accession>
<comment type="caution">
    <text evidence="8">The sequence shown here is derived from an EMBL/GenBank/DDBJ whole genome shotgun (WGS) entry which is preliminary data.</text>
</comment>
<organism evidence="8 9">
    <name type="scientific">Cudoniella acicularis</name>
    <dbReference type="NCBI Taxonomy" id="354080"/>
    <lineage>
        <taxon>Eukaryota</taxon>
        <taxon>Fungi</taxon>
        <taxon>Dikarya</taxon>
        <taxon>Ascomycota</taxon>
        <taxon>Pezizomycotina</taxon>
        <taxon>Leotiomycetes</taxon>
        <taxon>Helotiales</taxon>
        <taxon>Tricladiaceae</taxon>
        <taxon>Cudoniella</taxon>
    </lineage>
</organism>
<dbReference type="GO" id="GO:0042910">
    <property type="term" value="F:xenobiotic transmembrane transporter activity"/>
    <property type="evidence" value="ECO:0007669"/>
    <property type="project" value="InterPro"/>
</dbReference>
<keyword evidence="9" id="KW-1185">Reference proteome</keyword>
<feature type="transmembrane region" description="Helical" evidence="7">
    <location>
        <begin position="592"/>
        <end position="613"/>
    </location>
</feature>
<feature type="compositionally biased region" description="Low complexity" evidence="6">
    <location>
        <begin position="21"/>
        <end position="31"/>
    </location>
</feature>
<dbReference type="OrthoDB" id="2126698at2759"/>
<feature type="region of interest" description="Disordered" evidence="6">
    <location>
        <begin position="1"/>
        <end position="141"/>
    </location>
</feature>
<dbReference type="CDD" id="cd13132">
    <property type="entry name" value="MATE_eukaryotic"/>
    <property type="match status" value="1"/>
</dbReference>
<dbReference type="PANTHER" id="PTHR11206">
    <property type="entry name" value="MULTIDRUG RESISTANCE PROTEIN"/>
    <property type="match status" value="1"/>
</dbReference>
<feature type="compositionally biased region" description="Polar residues" evidence="6">
    <location>
        <begin position="69"/>
        <end position="80"/>
    </location>
</feature>
<reference evidence="8 9" key="1">
    <citation type="submission" date="2020-03" db="EMBL/GenBank/DDBJ databases">
        <title>Draft Genome Sequence of Cudoniella acicularis.</title>
        <authorList>
            <person name="Buettner E."/>
            <person name="Kellner H."/>
        </authorList>
    </citation>
    <scope>NUCLEOTIDE SEQUENCE [LARGE SCALE GENOMIC DNA]</scope>
    <source>
        <strain evidence="8 9">DSM 108380</strain>
    </source>
</reference>
<dbReference type="GO" id="GO:1990961">
    <property type="term" value="P:xenobiotic detoxification by transmembrane export across the plasma membrane"/>
    <property type="evidence" value="ECO:0007669"/>
    <property type="project" value="InterPro"/>
</dbReference>
<evidence type="ECO:0008006" key="10">
    <source>
        <dbReference type="Google" id="ProtNLM"/>
    </source>
</evidence>
<evidence type="ECO:0000256" key="1">
    <source>
        <dbReference type="ARBA" id="ARBA00004141"/>
    </source>
</evidence>
<feature type="transmembrane region" description="Helical" evidence="7">
    <location>
        <begin position="519"/>
        <end position="538"/>
    </location>
</feature>
<feature type="transmembrane region" description="Helical" evidence="7">
    <location>
        <begin position="365"/>
        <end position="387"/>
    </location>
</feature>
<feature type="transmembrane region" description="Helical" evidence="7">
    <location>
        <begin position="478"/>
        <end position="498"/>
    </location>
</feature>
<feature type="compositionally biased region" description="Basic and acidic residues" evidence="6">
    <location>
        <begin position="114"/>
        <end position="138"/>
    </location>
</feature>
<dbReference type="NCBIfam" id="TIGR00797">
    <property type="entry name" value="matE"/>
    <property type="match status" value="1"/>
</dbReference>
<evidence type="ECO:0000256" key="3">
    <source>
        <dbReference type="ARBA" id="ARBA00022692"/>
    </source>
</evidence>
<comment type="similarity">
    <text evidence="2">Belongs to the multi antimicrobial extrusion (MATE) (TC 2.A.66.1) family.</text>
</comment>
<keyword evidence="4 7" id="KW-1133">Transmembrane helix</keyword>
<protein>
    <recommendedName>
        <fullName evidence="10">MATE efflux family protein</fullName>
    </recommendedName>
</protein>
<feature type="transmembrane region" description="Helical" evidence="7">
    <location>
        <begin position="393"/>
        <end position="419"/>
    </location>
</feature>
<dbReference type="GO" id="GO:0016020">
    <property type="term" value="C:membrane"/>
    <property type="evidence" value="ECO:0007669"/>
    <property type="project" value="UniProtKB-SubCell"/>
</dbReference>
<evidence type="ECO:0000313" key="9">
    <source>
        <dbReference type="Proteomes" id="UP000566819"/>
    </source>
</evidence>
<evidence type="ECO:0000313" key="8">
    <source>
        <dbReference type="EMBL" id="KAF4632213.1"/>
    </source>
</evidence>
<evidence type="ECO:0000256" key="2">
    <source>
        <dbReference type="ARBA" id="ARBA00010199"/>
    </source>
</evidence>
<dbReference type="InterPro" id="IPR002528">
    <property type="entry name" value="MATE_fam"/>
</dbReference>
<feature type="transmembrane region" description="Helical" evidence="7">
    <location>
        <begin position="558"/>
        <end position="580"/>
    </location>
</feature>
<feature type="compositionally biased region" description="Acidic residues" evidence="6">
    <location>
        <begin position="44"/>
        <end position="64"/>
    </location>
</feature>
<dbReference type="GO" id="GO:0015297">
    <property type="term" value="F:antiporter activity"/>
    <property type="evidence" value="ECO:0007669"/>
    <property type="project" value="InterPro"/>
</dbReference>
<proteinExistence type="inferred from homology"/>
<feature type="transmembrane region" description="Helical" evidence="7">
    <location>
        <begin position="619"/>
        <end position="639"/>
    </location>
</feature>
<evidence type="ECO:0000256" key="4">
    <source>
        <dbReference type="ARBA" id="ARBA00022989"/>
    </source>
</evidence>
<name>A0A8H4RMC0_9HELO</name>
<evidence type="ECO:0000256" key="7">
    <source>
        <dbReference type="SAM" id="Phobius"/>
    </source>
</evidence>
<feature type="transmembrane region" description="Helical" evidence="7">
    <location>
        <begin position="440"/>
        <end position="458"/>
    </location>
</feature>
<evidence type="ECO:0000256" key="5">
    <source>
        <dbReference type="ARBA" id="ARBA00023136"/>
    </source>
</evidence>
<feature type="transmembrane region" description="Helical" evidence="7">
    <location>
        <begin position="301"/>
        <end position="319"/>
    </location>
</feature>
<keyword evidence="5 7" id="KW-0472">Membrane</keyword>
<sequence>MSTPARPIGGQAPRHSSIAHSPFSTSYLSSSPIAQESIARDIAECDDDDIEDAESESTSDDESSDASTVRPNQQQHSMASSYRRPSFVAFGGARPAITPHPVEATYLTKKEKKQSRDEERSLLRDNHLAPPKHPEPSKRSALNRLYRRLFSTKRPKTEADIERVPETVIFNAEPSETSALLPSGYRESARSHHERLNQQWEAAVAAGKIKTTWQREAKTIVQYSSPLVITFILQYSLTVASIFTVGHLGTIELGAVSLASMTANISGYAIYQGLATSLDTLCAQAYGSGKKHLVGLQLQRMVYFLWVLTIPIGIIWLSAEKILEKIVPEKESAELAGLYLRILLIGAPGYSCFEAGKRFVQAQGLFSATTYCLLIAAPLNAFMNWLFVWQFKWGFIGAPIAVAVTDNLLPLLLLLYVRFIDGRQCWNGFTKKAFHNWGPMIKLALPGLLMVEAEFLAFEILTLASSYFSTTHLAAQSVLSTITALTFQIPFPISIAASTRVANLIGATLSDAARSSAKVAFVIAAGVGIFNVILLSSLRNYIPQLFTDDQGVIDLVATVLPICAAFQLFDALAANCNGLLRGLGQQEIGGYVNLFCYYVIAMPISFGTAFGLGWELQGLWSGVAIALALVAAAEAFFLYRTNFQDAVDDAQARNNAG</sequence>
<gene>
    <name evidence="8" type="ORF">G7Y89_g5910</name>
</gene>
<comment type="subcellular location">
    <subcellularLocation>
        <location evidence="1">Membrane</location>
        <topology evidence="1">Multi-pass membrane protein</topology>
    </subcellularLocation>
</comment>
<keyword evidence="3 7" id="KW-0812">Transmembrane</keyword>
<dbReference type="Pfam" id="PF01554">
    <property type="entry name" value="MatE"/>
    <property type="match status" value="2"/>
</dbReference>
<dbReference type="InterPro" id="IPR045069">
    <property type="entry name" value="MATE_euk"/>
</dbReference>
<dbReference type="EMBL" id="JAAMPI010000367">
    <property type="protein sequence ID" value="KAF4632213.1"/>
    <property type="molecule type" value="Genomic_DNA"/>
</dbReference>
<dbReference type="AlphaFoldDB" id="A0A8H4RMC0"/>